<keyword evidence="3" id="KW-1185">Reference proteome</keyword>
<evidence type="ECO:0000313" key="2">
    <source>
        <dbReference type="EMBL" id="VDL86034.1"/>
    </source>
</evidence>
<dbReference type="EMBL" id="UYSU01000616">
    <property type="protein sequence ID" value="VDL86034.1"/>
    <property type="molecule type" value="Genomic_DNA"/>
</dbReference>
<proteinExistence type="predicted"/>
<organism evidence="4">
    <name type="scientific">Schistocephalus solidus</name>
    <name type="common">Tapeworm</name>
    <dbReference type="NCBI Taxonomy" id="70667"/>
    <lineage>
        <taxon>Eukaryota</taxon>
        <taxon>Metazoa</taxon>
        <taxon>Spiralia</taxon>
        <taxon>Lophotrochozoa</taxon>
        <taxon>Platyhelminthes</taxon>
        <taxon>Cestoda</taxon>
        <taxon>Eucestoda</taxon>
        <taxon>Diphyllobothriidea</taxon>
        <taxon>Diphyllobothriidae</taxon>
        <taxon>Schistocephalus</taxon>
    </lineage>
</organism>
<feature type="domain" description="Reverse transcriptase" evidence="1">
    <location>
        <begin position="1"/>
        <end position="144"/>
    </location>
</feature>
<accession>A0A183S8Y6</accession>
<reference evidence="2 3" key="2">
    <citation type="submission" date="2018-11" db="EMBL/GenBank/DDBJ databases">
        <authorList>
            <consortium name="Pathogen Informatics"/>
        </authorList>
    </citation>
    <scope>NUCLEOTIDE SEQUENCE [LARGE SCALE GENOMIC DNA]</scope>
    <source>
        <strain evidence="2 3">NST_G2</strain>
    </source>
</reference>
<dbReference type="AlphaFoldDB" id="A0A183S8Y6"/>
<evidence type="ECO:0000259" key="1">
    <source>
        <dbReference type="PROSITE" id="PS50878"/>
    </source>
</evidence>
<dbReference type="Proteomes" id="UP000275846">
    <property type="component" value="Unassembled WGS sequence"/>
</dbReference>
<protein>
    <submittedName>
        <fullName evidence="4">Reverse transcriptase domain-containing protein</fullName>
    </submittedName>
</protein>
<sequence>MADNGTRLSTIENNLTIKAYYSTTTARVLVHNNLSQAFNTRSGVQQGCILSPILLNYAIDRILGKALHEEDGVKLAPGRRLVDLDYADDIALLASNFDGLQSMVSRVNEVAKSVDLSINAEAPLGVDGCQLEEVDSFKYLGARLLPNGQSKDDIVSQIYAARRVFVDFRKCL</sequence>
<reference evidence="4" key="1">
    <citation type="submission" date="2016-06" db="UniProtKB">
        <authorList>
            <consortium name="WormBaseParasite"/>
        </authorList>
    </citation>
    <scope>IDENTIFICATION</scope>
</reference>
<dbReference type="PANTHER" id="PTHR47027:SF20">
    <property type="entry name" value="REVERSE TRANSCRIPTASE-LIKE PROTEIN WITH RNA-DIRECTED DNA POLYMERASE DOMAIN"/>
    <property type="match status" value="1"/>
</dbReference>
<dbReference type="WBParaSite" id="SSLN_0000071501-mRNA-1">
    <property type="protein sequence ID" value="SSLN_0000071501-mRNA-1"/>
    <property type="gene ID" value="SSLN_0000071501"/>
</dbReference>
<dbReference type="SUPFAM" id="SSF56672">
    <property type="entry name" value="DNA/RNA polymerases"/>
    <property type="match status" value="1"/>
</dbReference>
<dbReference type="OrthoDB" id="6150645at2759"/>
<gene>
    <name evidence="2" type="ORF">SSLN_LOCUS684</name>
</gene>
<name>A0A183S8Y6_SCHSO</name>
<evidence type="ECO:0000313" key="3">
    <source>
        <dbReference type="Proteomes" id="UP000275846"/>
    </source>
</evidence>
<dbReference type="InterPro" id="IPR000477">
    <property type="entry name" value="RT_dom"/>
</dbReference>
<dbReference type="PANTHER" id="PTHR47027">
    <property type="entry name" value="REVERSE TRANSCRIPTASE DOMAIN-CONTAINING PROTEIN"/>
    <property type="match status" value="1"/>
</dbReference>
<dbReference type="Pfam" id="PF00078">
    <property type="entry name" value="RVT_1"/>
    <property type="match status" value="1"/>
</dbReference>
<evidence type="ECO:0000313" key="4">
    <source>
        <dbReference type="WBParaSite" id="SSLN_0000071501-mRNA-1"/>
    </source>
</evidence>
<dbReference type="PROSITE" id="PS50878">
    <property type="entry name" value="RT_POL"/>
    <property type="match status" value="1"/>
</dbReference>
<dbReference type="InterPro" id="IPR043502">
    <property type="entry name" value="DNA/RNA_pol_sf"/>
</dbReference>